<dbReference type="Pfam" id="PF03552">
    <property type="entry name" value="Cellulose_synt"/>
    <property type="match status" value="2"/>
</dbReference>
<organism evidence="10 11">
    <name type="scientific">Populus tomentosa</name>
    <name type="common">Chinese white poplar</name>
    <dbReference type="NCBI Taxonomy" id="118781"/>
    <lineage>
        <taxon>Eukaryota</taxon>
        <taxon>Viridiplantae</taxon>
        <taxon>Streptophyta</taxon>
        <taxon>Embryophyta</taxon>
        <taxon>Tracheophyta</taxon>
        <taxon>Spermatophyta</taxon>
        <taxon>Magnoliopsida</taxon>
        <taxon>eudicotyledons</taxon>
        <taxon>Gunneridae</taxon>
        <taxon>Pentapetalae</taxon>
        <taxon>rosids</taxon>
        <taxon>fabids</taxon>
        <taxon>Malpighiales</taxon>
        <taxon>Salicaceae</taxon>
        <taxon>Saliceae</taxon>
        <taxon>Populus</taxon>
    </lineage>
</organism>
<evidence type="ECO:0000256" key="9">
    <source>
        <dbReference type="SAM" id="Phobius"/>
    </source>
</evidence>
<feature type="binding site" evidence="8">
    <location>
        <position position="141"/>
    </location>
    <ligand>
        <name>UDP-alpha-D-glucose</name>
        <dbReference type="ChEBI" id="CHEBI:58885"/>
    </ligand>
</feature>
<comment type="caution">
    <text evidence="10">The sequence shown here is derived from an EMBL/GenBank/DDBJ whole genome shotgun (WGS) entry which is preliminary data.</text>
</comment>
<feature type="transmembrane region" description="Helical" evidence="9">
    <location>
        <begin position="55"/>
        <end position="74"/>
    </location>
</feature>
<keyword evidence="5 9" id="KW-1133">Transmembrane helix</keyword>
<dbReference type="GO" id="GO:0016760">
    <property type="term" value="F:cellulose synthase (UDP-forming) activity"/>
    <property type="evidence" value="ECO:0007669"/>
    <property type="project" value="InterPro"/>
</dbReference>
<proteinExistence type="predicted"/>
<reference evidence="10" key="1">
    <citation type="journal article" date="2020" name="bioRxiv">
        <title>Hybrid origin of Populus tomentosa Carr. identified through genome sequencing and phylogenomic analysis.</title>
        <authorList>
            <person name="An X."/>
            <person name="Gao K."/>
            <person name="Chen Z."/>
            <person name="Li J."/>
            <person name="Yang X."/>
            <person name="Yang X."/>
            <person name="Zhou J."/>
            <person name="Guo T."/>
            <person name="Zhao T."/>
            <person name="Huang S."/>
            <person name="Miao D."/>
            <person name="Khan W.U."/>
            <person name="Rao P."/>
            <person name="Ye M."/>
            <person name="Lei B."/>
            <person name="Liao W."/>
            <person name="Wang J."/>
            <person name="Ji L."/>
            <person name="Li Y."/>
            <person name="Guo B."/>
            <person name="Mustafa N.S."/>
            <person name="Li S."/>
            <person name="Yun Q."/>
            <person name="Keller S.R."/>
            <person name="Mao J."/>
            <person name="Zhang R."/>
            <person name="Strauss S.H."/>
        </authorList>
    </citation>
    <scope>NUCLEOTIDE SEQUENCE</scope>
    <source>
        <strain evidence="10">GM15</strain>
        <tissue evidence="10">Leaf</tissue>
    </source>
</reference>
<dbReference type="Proteomes" id="UP000886885">
    <property type="component" value="Chromosome 10D"/>
</dbReference>
<evidence type="ECO:0000256" key="7">
    <source>
        <dbReference type="ARBA" id="ARBA00023316"/>
    </source>
</evidence>
<feature type="transmembrane region" description="Helical" evidence="9">
    <location>
        <begin position="709"/>
        <end position="728"/>
    </location>
</feature>
<evidence type="ECO:0000313" key="11">
    <source>
        <dbReference type="Proteomes" id="UP000886885"/>
    </source>
</evidence>
<dbReference type="GO" id="GO:0030244">
    <property type="term" value="P:cellulose biosynthetic process"/>
    <property type="evidence" value="ECO:0007669"/>
    <property type="project" value="InterPro"/>
</dbReference>
<feature type="binding site" evidence="8">
    <location>
        <position position="111"/>
    </location>
    <ligand>
        <name>UDP-alpha-D-glucose</name>
        <dbReference type="ChEBI" id="CHEBI:58885"/>
    </ligand>
</feature>
<evidence type="ECO:0000256" key="2">
    <source>
        <dbReference type="ARBA" id="ARBA00022676"/>
    </source>
</evidence>
<evidence type="ECO:0000256" key="1">
    <source>
        <dbReference type="ARBA" id="ARBA00004308"/>
    </source>
</evidence>
<keyword evidence="4 9" id="KW-0812">Transmembrane</keyword>
<sequence>MEISPPLHVCHVSKTSIFINRLDGLLHSIAIAFLIYYRASFLFQEPQTKATVPMLLWLLVFVAELLLSFIWLIGQAYGWHPVSRTVFPERLPEDDKLPAIDVFICTVDPDKEPTLEVMNTVLSAMALDYPAEKLNLYLSDDGGAAVTLHGMKEAWRFAKSWLPFCKKYGIKTRCPKAYFSATSKDDDSFGSSNEFMADRQIIQEKYEDFKERVMRFREDFVLEETKSDITGRDHPALVEVPLFTKPFHLLFVKKDFTERAFLKKKGKGKGGLADAEHEADTLRVSGVISNSPHILVLDCDMYCNDPTSARQAMCFFFDPNISSSLAFVQFPQRFHNISKHDIYDSQLRSTFGILWQGLDGLKGPVLSGTGFYIKRNSLYGDSMQKGNNDYLFCLSFKIGWGVGIAAPGDSEQSRRRLIFSVGLVLSNPNHAASSQHALGDPKSCNLLELRDTFGLSNEFVNSIRQNYKAKTMSYGSVSSMLLHETRILASCDYPSHTKWGEEACRFFVPFSRGRFLHRWSSGVVEVGLSRFCPLVYGTLRMSFLESLCYAEISLFPLFYCLPLWCFATIPQLCLLNGIPLYPKVSSSFFVVFSFIFLSAVSKHLYEVLKSGGSINTLVYEQRLWMMKSVSTHTYGSLDAVMKRIGVKEASFLPTNKAADEEKFKLYQMGKFDFKTSSMLLVPMVTVIILNMASFVLGVVRIIIAGNWDSMVVQVFLSSYILVMNSAIIEGMTMRKDKGCIPLSVTVLSTVFSIIFLCLGSFFLMY</sequence>
<comment type="subcellular location">
    <subcellularLocation>
        <location evidence="1">Endomembrane system</location>
    </subcellularLocation>
</comment>
<dbReference type="GO" id="GO:0071555">
    <property type="term" value="P:cell wall organization"/>
    <property type="evidence" value="ECO:0007669"/>
    <property type="project" value="UniProtKB-KW"/>
</dbReference>
<keyword evidence="7" id="KW-0961">Cell wall biogenesis/degradation</keyword>
<evidence type="ECO:0000256" key="3">
    <source>
        <dbReference type="ARBA" id="ARBA00022679"/>
    </source>
</evidence>
<feature type="transmembrane region" description="Helical" evidence="9">
    <location>
        <begin position="24"/>
        <end position="43"/>
    </location>
</feature>
<dbReference type="AlphaFoldDB" id="A0A8X8CKP4"/>
<dbReference type="GO" id="GO:0016020">
    <property type="term" value="C:membrane"/>
    <property type="evidence" value="ECO:0007669"/>
    <property type="project" value="InterPro"/>
</dbReference>
<evidence type="ECO:0008006" key="12">
    <source>
        <dbReference type="Google" id="ProtNLM"/>
    </source>
</evidence>
<dbReference type="GO" id="GO:0012505">
    <property type="term" value="C:endomembrane system"/>
    <property type="evidence" value="ECO:0007669"/>
    <property type="project" value="UniProtKB-SubCell"/>
</dbReference>
<gene>
    <name evidence="10" type="ORF">POTOM_037682</name>
</gene>
<name>A0A8X8CKP4_POPTO</name>
<evidence type="ECO:0000256" key="8">
    <source>
        <dbReference type="PIRSR" id="PIRSR605150-2"/>
    </source>
</evidence>
<keyword evidence="6 9" id="KW-0472">Membrane</keyword>
<dbReference type="OrthoDB" id="72851at2759"/>
<feature type="transmembrane region" description="Helical" evidence="9">
    <location>
        <begin position="581"/>
        <end position="600"/>
    </location>
</feature>
<feature type="binding site" evidence="8">
    <location>
        <position position="112"/>
    </location>
    <ligand>
        <name>UDP-alpha-D-glucose</name>
        <dbReference type="ChEBI" id="CHEBI:58885"/>
    </ligand>
</feature>
<evidence type="ECO:0000256" key="4">
    <source>
        <dbReference type="ARBA" id="ARBA00022692"/>
    </source>
</evidence>
<keyword evidence="2" id="KW-0328">Glycosyltransferase</keyword>
<feature type="transmembrane region" description="Helical" evidence="9">
    <location>
        <begin position="740"/>
        <end position="764"/>
    </location>
</feature>
<feature type="transmembrane region" description="Helical" evidence="9">
    <location>
        <begin position="678"/>
        <end position="703"/>
    </location>
</feature>
<evidence type="ECO:0000256" key="6">
    <source>
        <dbReference type="ARBA" id="ARBA00023136"/>
    </source>
</evidence>
<dbReference type="PANTHER" id="PTHR13301">
    <property type="entry name" value="X-BOX TRANSCRIPTION FACTOR-RELATED"/>
    <property type="match status" value="1"/>
</dbReference>
<keyword evidence="11" id="KW-1185">Reference proteome</keyword>
<dbReference type="FunFam" id="3.90.550.10:FF:000194">
    <property type="entry name" value="Cellulose synthase-like protein G2 isoform A"/>
    <property type="match status" value="1"/>
</dbReference>
<accession>A0A8X8CKP4</accession>
<keyword evidence="3" id="KW-0808">Transferase</keyword>
<evidence type="ECO:0000256" key="5">
    <source>
        <dbReference type="ARBA" id="ARBA00022989"/>
    </source>
</evidence>
<dbReference type="EMBL" id="JAAWWB010000020">
    <property type="protein sequence ID" value="KAG6757374.1"/>
    <property type="molecule type" value="Genomic_DNA"/>
</dbReference>
<protein>
    <recommendedName>
        <fullName evidence="12">Cellulose synthase-like protein G2</fullName>
    </recommendedName>
</protein>
<evidence type="ECO:0000313" key="10">
    <source>
        <dbReference type="EMBL" id="KAG6757374.1"/>
    </source>
</evidence>
<dbReference type="InterPro" id="IPR005150">
    <property type="entry name" value="Cellulose_synth"/>
</dbReference>